<dbReference type="CDD" id="cd08966">
    <property type="entry name" value="EcFpg-like_N"/>
    <property type="match status" value="1"/>
</dbReference>
<evidence type="ECO:0000313" key="19">
    <source>
        <dbReference type="EMBL" id="OGY30345.1"/>
    </source>
</evidence>
<dbReference type="InterPro" id="IPR012319">
    <property type="entry name" value="FPG_cat"/>
</dbReference>
<evidence type="ECO:0000256" key="15">
    <source>
        <dbReference type="ARBA" id="ARBA00044632"/>
    </source>
</evidence>
<dbReference type="SMART" id="SM01232">
    <property type="entry name" value="H2TH"/>
    <property type="match status" value="1"/>
</dbReference>
<keyword evidence="13" id="KW-0511">Multifunctional enzyme</keyword>
<evidence type="ECO:0000256" key="11">
    <source>
        <dbReference type="ARBA" id="ARBA00023204"/>
    </source>
</evidence>
<dbReference type="SUPFAM" id="SSF81624">
    <property type="entry name" value="N-terminal domain of MutM-like DNA repair proteins"/>
    <property type="match status" value="1"/>
</dbReference>
<accession>A0A1G1WRG4</accession>
<dbReference type="GO" id="GO:0003684">
    <property type="term" value="F:damaged DNA binding"/>
    <property type="evidence" value="ECO:0007669"/>
    <property type="project" value="InterPro"/>
</dbReference>
<dbReference type="GO" id="GO:0140078">
    <property type="term" value="F:class I DNA-(apurinic or apyrimidinic site) endonuclease activity"/>
    <property type="evidence" value="ECO:0007669"/>
    <property type="project" value="UniProtKB-EC"/>
</dbReference>
<dbReference type="PANTHER" id="PTHR22993:SF9">
    <property type="entry name" value="FORMAMIDOPYRIMIDINE-DNA GLYCOSYLASE"/>
    <property type="match status" value="1"/>
</dbReference>
<evidence type="ECO:0000256" key="4">
    <source>
        <dbReference type="ARBA" id="ARBA00011245"/>
    </source>
</evidence>
<comment type="catalytic activity">
    <reaction evidence="15">
        <text>2'-deoxyribonucleotide-(2'-deoxyribose 5'-phosphate)-2'-deoxyribonucleotide-DNA = a 3'-end 2'-deoxyribonucleotide-(2,3-dehydro-2,3-deoxyribose 5'-phosphate)-DNA + a 5'-end 5'-phospho-2'-deoxyribonucleoside-DNA + H(+)</text>
        <dbReference type="Rhea" id="RHEA:66592"/>
        <dbReference type="Rhea" id="RHEA-COMP:13180"/>
        <dbReference type="Rhea" id="RHEA-COMP:16897"/>
        <dbReference type="Rhea" id="RHEA-COMP:17067"/>
        <dbReference type="ChEBI" id="CHEBI:15378"/>
        <dbReference type="ChEBI" id="CHEBI:136412"/>
        <dbReference type="ChEBI" id="CHEBI:157695"/>
        <dbReference type="ChEBI" id="CHEBI:167181"/>
        <dbReference type="EC" id="4.2.99.18"/>
    </reaction>
</comment>
<keyword evidence="7 16" id="KW-0863">Zinc-finger</keyword>
<dbReference type="NCBIfam" id="TIGR00577">
    <property type="entry name" value="fpg"/>
    <property type="match status" value="1"/>
</dbReference>
<reference evidence="19 20" key="1">
    <citation type="journal article" date="2016" name="Nat. Commun.">
        <title>Thousands of microbial genomes shed light on interconnected biogeochemical processes in an aquifer system.</title>
        <authorList>
            <person name="Anantharaman K."/>
            <person name="Brown C.T."/>
            <person name="Hug L.A."/>
            <person name="Sharon I."/>
            <person name="Castelle C.J."/>
            <person name="Probst A.J."/>
            <person name="Thomas B.C."/>
            <person name="Singh A."/>
            <person name="Wilkins M.J."/>
            <person name="Karaoz U."/>
            <person name="Brodie E.L."/>
            <person name="Williams K.H."/>
            <person name="Hubbard S.S."/>
            <person name="Banfield J.F."/>
        </authorList>
    </citation>
    <scope>NUCLEOTIDE SEQUENCE [LARGE SCALE GENOMIC DNA]</scope>
</reference>
<dbReference type="InterPro" id="IPR000214">
    <property type="entry name" value="Znf_DNA_glyclase/AP_lyase"/>
</dbReference>
<evidence type="ECO:0000259" key="18">
    <source>
        <dbReference type="PROSITE" id="PS51068"/>
    </source>
</evidence>
<dbReference type="GO" id="GO:0034039">
    <property type="term" value="F:8-oxo-7,8-dihydroguanine DNA N-glycosylase activity"/>
    <property type="evidence" value="ECO:0007669"/>
    <property type="project" value="TreeGrafter"/>
</dbReference>
<dbReference type="Gene3D" id="3.20.190.10">
    <property type="entry name" value="MutM-like, N-terminal"/>
    <property type="match status" value="1"/>
</dbReference>
<keyword evidence="9" id="KW-0862">Zinc</keyword>
<evidence type="ECO:0000256" key="2">
    <source>
        <dbReference type="ARBA" id="ARBA00001947"/>
    </source>
</evidence>
<dbReference type="Gene3D" id="1.10.8.50">
    <property type="match status" value="1"/>
</dbReference>
<comment type="caution">
    <text evidence="19">The sequence shown here is derived from an EMBL/GenBank/DDBJ whole genome shotgun (WGS) entry which is preliminary data.</text>
</comment>
<proteinExistence type="inferred from homology"/>
<evidence type="ECO:0000313" key="20">
    <source>
        <dbReference type="Proteomes" id="UP000178068"/>
    </source>
</evidence>
<keyword evidence="5" id="KW-0479">Metal-binding</keyword>
<dbReference type="SMART" id="SM00898">
    <property type="entry name" value="Fapy_DNA_glyco"/>
    <property type="match status" value="1"/>
</dbReference>
<dbReference type="PROSITE" id="PS51066">
    <property type="entry name" value="ZF_FPG_2"/>
    <property type="match status" value="1"/>
</dbReference>
<dbReference type="InterPro" id="IPR035937">
    <property type="entry name" value="FPG_N"/>
</dbReference>
<keyword evidence="12" id="KW-0456">Lyase</keyword>
<evidence type="ECO:0000256" key="3">
    <source>
        <dbReference type="ARBA" id="ARBA00009409"/>
    </source>
</evidence>
<feature type="domain" description="FPG-type" evidence="17">
    <location>
        <begin position="239"/>
        <end position="273"/>
    </location>
</feature>
<evidence type="ECO:0000256" key="13">
    <source>
        <dbReference type="ARBA" id="ARBA00023268"/>
    </source>
</evidence>
<protein>
    <submittedName>
        <fullName evidence="19">DNA-formamidopyrimidine glycosylase</fullName>
    </submittedName>
</protein>
<comment type="similarity">
    <text evidence="3">Belongs to the FPG family.</text>
</comment>
<organism evidence="19 20">
    <name type="scientific">Candidatus Woykebacteria bacterium RIFCSPHIGHO2_12_FULL_45_10</name>
    <dbReference type="NCBI Taxonomy" id="1802603"/>
    <lineage>
        <taxon>Bacteria</taxon>
        <taxon>Candidatus Woykeibacteriota</taxon>
    </lineage>
</organism>
<dbReference type="Proteomes" id="UP000178068">
    <property type="component" value="Unassembled WGS sequence"/>
</dbReference>
<evidence type="ECO:0000256" key="8">
    <source>
        <dbReference type="ARBA" id="ARBA00022801"/>
    </source>
</evidence>
<dbReference type="InterPro" id="IPR015886">
    <property type="entry name" value="H2TH_FPG"/>
</dbReference>
<dbReference type="InterPro" id="IPR020629">
    <property type="entry name" value="FPG_Glyclase"/>
</dbReference>
<evidence type="ECO:0000256" key="1">
    <source>
        <dbReference type="ARBA" id="ARBA00001668"/>
    </source>
</evidence>
<dbReference type="Pfam" id="PF01149">
    <property type="entry name" value="Fapy_DNA_glyco"/>
    <property type="match status" value="1"/>
</dbReference>
<gene>
    <name evidence="19" type="ORF">A3F35_00765</name>
</gene>
<keyword evidence="11" id="KW-0234">DNA repair</keyword>
<dbReference type="Pfam" id="PF06827">
    <property type="entry name" value="zf-FPG_IleRS"/>
    <property type="match status" value="1"/>
</dbReference>
<dbReference type="FunFam" id="1.10.8.50:FF:000003">
    <property type="entry name" value="Formamidopyrimidine-DNA glycosylase"/>
    <property type="match status" value="1"/>
</dbReference>
<dbReference type="InterPro" id="IPR010663">
    <property type="entry name" value="Znf_FPG/IleRS"/>
</dbReference>
<evidence type="ECO:0000256" key="7">
    <source>
        <dbReference type="ARBA" id="ARBA00022771"/>
    </source>
</evidence>
<dbReference type="AlphaFoldDB" id="A0A1G1WRG4"/>
<dbReference type="GO" id="GO:0006284">
    <property type="term" value="P:base-excision repair"/>
    <property type="evidence" value="ECO:0007669"/>
    <property type="project" value="InterPro"/>
</dbReference>
<keyword evidence="8" id="KW-0378">Hydrolase</keyword>
<evidence type="ECO:0000256" key="14">
    <source>
        <dbReference type="ARBA" id="ARBA00023295"/>
    </source>
</evidence>
<evidence type="ECO:0000256" key="16">
    <source>
        <dbReference type="PROSITE-ProRule" id="PRU00391"/>
    </source>
</evidence>
<dbReference type="PROSITE" id="PS51068">
    <property type="entry name" value="FPG_CAT"/>
    <property type="match status" value="1"/>
</dbReference>
<comment type="subunit">
    <text evidence="4">Monomer.</text>
</comment>
<evidence type="ECO:0000256" key="9">
    <source>
        <dbReference type="ARBA" id="ARBA00022833"/>
    </source>
</evidence>
<dbReference type="EMBL" id="MHCZ01000007">
    <property type="protein sequence ID" value="OGY30345.1"/>
    <property type="molecule type" value="Genomic_DNA"/>
</dbReference>
<evidence type="ECO:0000256" key="12">
    <source>
        <dbReference type="ARBA" id="ARBA00023239"/>
    </source>
</evidence>
<comment type="catalytic activity">
    <reaction evidence="1">
        <text>Hydrolysis of DNA containing ring-opened 7-methylguanine residues, releasing 2,6-diamino-4-hydroxy-5-(N-methyl)formamidopyrimidine.</text>
        <dbReference type="EC" id="3.2.2.23"/>
    </reaction>
</comment>
<keyword evidence="6" id="KW-0227">DNA damage</keyword>
<dbReference type="PANTHER" id="PTHR22993">
    <property type="entry name" value="FORMAMIDOPYRIMIDINE-DNA GLYCOSYLASE"/>
    <property type="match status" value="1"/>
</dbReference>
<evidence type="ECO:0000256" key="10">
    <source>
        <dbReference type="ARBA" id="ARBA00023125"/>
    </source>
</evidence>
<evidence type="ECO:0000256" key="5">
    <source>
        <dbReference type="ARBA" id="ARBA00022723"/>
    </source>
</evidence>
<comment type="cofactor">
    <cofactor evidence="2">
        <name>Zn(2+)</name>
        <dbReference type="ChEBI" id="CHEBI:29105"/>
    </cofactor>
</comment>
<dbReference type="SUPFAM" id="SSF57716">
    <property type="entry name" value="Glucocorticoid receptor-like (DNA-binding domain)"/>
    <property type="match status" value="1"/>
</dbReference>
<dbReference type="GO" id="GO:0008270">
    <property type="term" value="F:zinc ion binding"/>
    <property type="evidence" value="ECO:0007669"/>
    <property type="project" value="UniProtKB-KW"/>
</dbReference>
<sequence length="280" mass="31633">MPELPEVELIRRQLTDEVLGRVFTEAVFDPENGNSLKLRQKKDLEAILPGKKILKAGRRGKHLFLSLTDDYHLMFHLKMTGRLLLRGLNGQIDEFLRLTLKLDDERELRFTDRARFADVFLWDNEDLVALDNKLGPEPDDAITDYLQQALSSTKLSNIKEALLDQSILAGVGNINADEALFVAKIHPKREPATVSKEDAEILLSSIKQVLEKDLANGGSTIDSYLNLYGEPGKNQESFYVYGRAGEPCRDCSTPIELIEISSRRTHFCPSCQKKDSLTLF</sequence>
<dbReference type="NCBIfam" id="NF002211">
    <property type="entry name" value="PRK01103.1"/>
    <property type="match status" value="1"/>
</dbReference>
<keyword evidence="14" id="KW-0326">Glycosidase</keyword>
<evidence type="ECO:0000256" key="6">
    <source>
        <dbReference type="ARBA" id="ARBA00022763"/>
    </source>
</evidence>
<name>A0A1G1WRG4_9BACT</name>
<dbReference type="Pfam" id="PF06831">
    <property type="entry name" value="H2TH"/>
    <property type="match status" value="1"/>
</dbReference>
<dbReference type="STRING" id="1802603.A3F35_00765"/>
<dbReference type="SUPFAM" id="SSF46946">
    <property type="entry name" value="S13-like H2TH domain"/>
    <property type="match status" value="1"/>
</dbReference>
<feature type="domain" description="Formamidopyrimidine-DNA glycosylase catalytic" evidence="18">
    <location>
        <begin position="2"/>
        <end position="117"/>
    </location>
</feature>
<evidence type="ECO:0000259" key="17">
    <source>
        <dbReference type="PROSITE" id="PS51066"/>
    </source>
</evidence>
<dbReference type="InterPro" id="IPR010979">
    <property type="entry name" value="Ribosomal_uS13-like_H2TH"/>
</dbReference>
<keyword evidence="10" id="KW-0238">DNA-binding</keyword>